<evidence type="ECO:0000313" key="1">
    <source>
        <dbReference type="EMBL" id="QYJ68233.1"/>
    </source>
</evidence>
<proteinExistence type="predicted"/>
<dbReference type="Proteomes" id="UP000825381">
    <property type="component" value="Chromosome"/>
</dbReference>
<evidence type="ECO:0000313" key="2">
    <source>
        <dbReference type="Proteomes" id="UP000825381"/>
    </source>
</evidence>
<reference evidence="1 2" key="1">
    <citation type="submission" date="2021-07" db="EMBL/GenBank/DDBJ databases">
        <title>Flavobacterium WSW3-B6 sp.nov, isolated from seaweed.</title>
        <authorList>
            <person name="Muhammad N."/>
            <person name="Ho H."/>
            <person name="Lee Y.-J."/>
            <person name="Nguyen T."/>
            <person name="Ho J."/>
            <person name="Kim S.-G."/>
        </authorList>
    </citation>
    <scope>NUCLEOTIDE SEQUENCE [LARGE SCALE GENOMIC DNA]</scope>
    <source>
        <strain evidence="1 2">WSW3-B6</strain>
    </source>
</reference>
<dbReference type="EMBL" id="CP080429">
    <property type="protein sequence ID" value="QYJ68233.1"/>
    <property type="molecule type" value="Genomic_DNA"/>
</dbReference>
<name>A0ABX8VAK5_9FLAO</name>
<gene>
    <name evidence="1" type="ORF">K1I41_12005</name>
</gene>
<organism evidence="1 2">
    <name type="scientific">Flavobacterium litorale</name>
    <dbReference type="NCBI Taxonomy" id="2856519"/>
    <lineage>
        <taxon>Bacteria</taxon>
        <taxon>Pseudomonadati</taxon>
        <taxon>Bacteroidota</taxon>
        <taxon>Flavobacteriia</taxon>
        <taxon>Flavobacteriales</taxon>
        <taxon>Flavobacteriaceae</taxon>
        <taxon>Flavobacterium</taxon>
    </lineage>
</organism>
<accession>A0ABX8VAK5</accession>
<keyword evidence="2" id="KW-1185">Reference proteome</keyword>
<dbReference type="RefSeq" id="WP_220640576.1">
    <property type="nucleotide sequence ID" value="NZ_CP080429.1"/>
</dbReference>
<sequence length="99" mass="11510">MALNQTWCYRCVGKISNMIKYGKTRSGNQIYICKLYRKTRVENYAYQAYKPDIDKSNLVAPDDHDTYGLELHTHYFHPDHLGSSSYITNGSAEITQHME</sequence>
<protein>
    <submittedName>
        <fullName evidence="1">Uncharacterized protein</fullName>
    </submittedName>
</protein>